<dbReference type="InterPro" id="IPR003959">
    <property type="entry name" value="ATPase_AAA_core"/>
</dbReference>
<evidence type="ECO:0000313" key="2">
    <source>
        <dbReference type="EMBL" id="ABP50691.1"/>
    </source>
</evidence>
<dbReference type="STRING" id="340102.Pars_1113"/>
<sequence length="283" mass="32022">MYLSVKNIKQIKEAEIEGDKIVLYGPNGGGKSTLIHLALLVLDSISSSDIRHTAGTLIYYDHVINKRAFREDSSALLRFQTAGREYTIEVRGTKMMVDNAEYELFADRSEKIADVSLWHIDEGRAQYVGTRLCDFASIHIEENFAASVKCPQLAEKLYVPHEGGFGRVYYDMAQSGGSWISTRELSYGQRRFLAILAALHSGDFVFVENFEAGLHVDFMVELLEVAARTENTVVLETHSAFVVRRAPELGFRVYKVEGGTAKFVHDPKDVELFRREIQYLRLT</sequence>
<dbReference type="AlphaFoldDB" id="A4WJX4"/>
<accession>A4WJX4</accession>
<dbReference type="GeneID" id="5054867"/>
<protein>
    <recommendedName>
        <fullName evidence="1">ATPase AAA-type core domain-containing protein</fullName>
    </recommendedName>
</protein>
<gene>
    <name evidence="2" type="ordered locus">Pars_1113</name>
</gene>
<dbReference type="PANTHER" id="PTHR43581">
    <property type="entry name" value="ATP/GTP PHOSPHATASE"/>
    <property type="match status" value="1"/>
</dbReference>
<evidence type="ECO:0000313" key="3">
    <source>
        <dbReference type="Proteomes" id="UP000001567"/>
    </source>
</evidence>
<dbReference type="GO" id="GO:0005524">
    <property type="term" value="F:ATP binding"/>
    <property type="evidence" value="ECO:0007669"/>
    <property type="project" value="InterPro"/>
</dbReference>
<dbReference type="InterPro" id="IPR051396">
    <property type="entry name" value="Bact_Antivir_Def_Nuclease"/>
</dbReference>
<proteinExistence type="predicted"/>
<dbReference type="OrthoDB" id="29163at2157"/>
<dbReference type="Gene3D" id="3.40.50.300">
    <property type="entry name" value="P-loop containing nucleotide triphosphate hydrolases"/>
    <property type="match status" value="2"/>
</dbReference>
<dbReference type="HOGENOM" id="CLU_907985_0_0_2"/>
<organism evidence="2 3">
    <name type="scientific">Pyrobaculum arsenaticum (strain DSM 13514 / JCM 11321 / PZ6)</name>
    <dbReference type="NCBI Taxonomy" id="340102"/>
    <lineage>
        <taxon>Archaea</taxon>
        <taxon>Thermoproteota</taxon>
        <taxon>Thermoprotei</taxon>
        <taxon>Thermoproteales</taxon>
        <taxon>Thermoproteaceae</taxon>
        <taxon>Pyrobaculum</taxon>
    </lineage>
</organism>
<dbReference type="PANTHER" id="PTHR43581:SF3">
    <property type="entry name" value="AAA+ ATPASE DOMAIN-CONTAINING PROTEIN"/>
    <property type="match status" value="1"/>
</dbReference>
<name>A4WJX4_PYRAR</name>
<dbReference type="Proteomes" id="UP000001567">
    <property type="component" value="Chromosome"/>
</dbReference>
<feature type="domain" description="ATPase AAA-type core" evidence="1">
    <location>
        <begin position="170"/>
        <end position="243"/>
    </location>
</feature>
<dbReference type="KEGG" id="pas:Pars_1113"/>
<dbReference type="RefSeq" id="WP_011900598.1">
    <property type="nucleotide sequence ID" value="NC_009376.1"/>
</dbReference>
<dbReference type="EMBL" id="CP000660">
    <property type="protein sequence ID" value="ABP50691.1"/>
    <property type="molecule type" value="Genomic_DNA"/>
</dbReference>
<dbReference type="SUPFAM" id="SSF52540">
    <property type="entry name" value="P-loop containing nucleoside triphosphate hydrolases"/>
    <property type="match status" value="1"/>
</dbReference>
<evidence type="ECO:0000259" key="1">
    <source>
        <dbReference type="Pfam" id="PF13304"/>
    </source>
</evidence>
<dbReference type="InterPro" id="IPR027417">
    <property type="entry name" value="P-loop_NTPase"/>
</dbReference>
<dbReference type="GO" id="GO:0016887">
    <property type="term" value="F:ATP hydrolysis activity"/>
    <property type="evidence" value="ECO:0007669"/>
    <property type="project" value="InterPro"/>
</dbReference>
<reference evidence="2 3" key="1">
    <citation type="submission" date="2007-04" db="EMBL/GenBank/DDBJ databases">
        <title>Complete sequence of Pyrobaculum arsenaticum DSM 13514.</title>
        <authorList>
            <consortium name="US DOE Joint Genome Institute"/>
            <person name="Copeland A."/>
            <person name="Lucas S."/>
            <person name="Lapidus A."/>
            <person name="Barry K."/>
            <person name="Glavina del Rio T."/>
            <person name="Dalin E."/>
            <person name="Tice H."/>
            <person name="Pitluck S."/>
            <person name="Chain P."/>
            <person name="Malfatti S."/>
            <person name="Shin M."/>
            <person name="Vergez L."/>
            <person name="Schmutz J."/>
            <person name="Larimer F."/>
            <person name="Land M."/>
            <person name="Hauser L."/>
            <person name="Kyrpides N."/>
            <person name="Mikhailova N."/>
            <person name="Cozen A.E."/>
            <person name="Fitz-Gibbon S.T."/>
            <person name="House C.H."/>
            <person name="Saltikov C."/>
            <person name="Lowe T.M."/>
            <person name="Richardson P."/>
        </authorList>
    </citation>
    <scope>NUCLEOTIDE SEQUENCE [LARGE SCALE GENOMIC DNA]</scope>
    <source>
        <strain evidence="3">ATCC 700994 / DSM 13514 / JCM 11321 / PZ6</strain>
    </source>
</reference>
<dbReference type="Pfam" id="PF13304">
    <property type="entry name" value="AAA_21"/>
    <property type="match status" value="1"/>
</dbReference>